<evidence type="ECO:0000313" key="2">
    <source>
        <dbReference type="EMBL" id="MDR7165789.1"/>
    </source>
</evidence>
<organism evidence="2 3">
    <name type="scientific">Pseudarthrobacter oxydans</name>
    <name type="common">Arthrobacter oxydans</name>
    <dbReference type="NCBI Taxonomy" id="1671"/>
    <lineage>
        <taxon>Bacteria</taxon>
        <taxon>Bacillati</taxon>
        <taxon>Actinomycetota</taxon>
        <taxon>Actinomycetes</taxon>
        <taxon>Micrococcales</taxon>
        <taxon>Micrococcaceae</taxon>
        <taxon>Pseudarthrobacter</taxon>
    </lineage>
</organism>
<reference evidence="2" key="1">
    <citation type="submission" date="2023-07" db="EMBL/GenBank/DDBJ databases">
        <title>Sorghum-associated microbial communities from plants grown in Nebraska, USA.</title>
        <authorList>
            <person name="Schachtman D."/>
        </authorList>
    </citation>
    <scope>NUCLEOTIDE SEQUENCE</scope>
    <source>
        <strain evidence="2">BE261</strain>
    </source>
</reference>
<feature type="compositionally biased region" description="Acidic residues" evidence="1">
    <location>
        <begin position="1"/>
        <end position="18"/>
    </location>
</feature>
<dbReference type="RefSeq" id="WP_051265884.1">
    <property type="nucleotide sequence ID" value="NZ_JAVDWN010000018.1"/>
</dbReference>
<gene>
    <name evidence="2" type="ORF">J2X12_003843</name>
</gene>
<feature type="compositionally biased region" description="Pro residues" evidence="1">
    <location>
        <begin position="27"/>
        <end position="43"/>
    </location>
</feature>
<comment type="caution">
    <text evidence="2">The sequence shown here is derived from an EMBL/GenBank/DDBJ whole genome shotgun (WGS) entry which is preliminary data.</text>
</comment>
<name>A0AAW8NFV0_PSEOX</name>
<dbReference type="AlphaFoldDB" id="A0AAW8NFV0"/>
<proteinExistence type="predicted"/>
<evidence type="ECO:0000256" key="1">
    <source>
        <dbReference type="SAM" id="MobiDB-lite"/>
    </source>
</evidence>
<dbReference type="EMBL" id="JAVDWN010000018">
    <property type="protein sequence ID" value="MDR7165789.1"/>
    <property type="molecule type" value="Genomic_DNA"/>
</dbReference>
<sequence>MTDDAFDPDDIPELDQPEPEPFKRAEPPVPEPTFQPPAPPPSPVNWNLITAHQAEEEWMLLNGWVNWLRASYGLPAATIPPMWHRHWELIWELSALHTHWLTCYHPTRDGSAPLLWHADFAAACTRLKNWVTINGSKLDRDRPTRQTTWPGEDPADDGHEEMIVDRDEDFVNFVVADVQQRAAAEAAKEAARAAQRHT</sequence>
<dbReference type="Proteomes" id="UP001262032">
    <property type="component" value="Unassembled WGS sequence"/>
</dbReference>
<evidence type="ECO:0000313" key="3">
    <source>
        <dbReference type="Proteomes" id="UP001262032"/>
    </source>
</evidence>
<evidence type="ECO:0008006" key="4">
    <source>
        <dbReference type="Google" id="ProtNLM"/>
    </source>
</evidence>
<accession>A0AAW8NFV0</accession>
<feature type="region of interest" description="Disordered" evidence="1">
    <location>
        <begin position="1"/>
        <end position="43"/>
    </location>
</feature>
<protein>
    <recommendedName>
        <fullName evidence="4">DUF4913 domain-containing protein</fullName>
    </recommendedName>
</protein>